<evidence type="ECO:0008006" key="3">
    <source>
        <dbReference type="Google" id="ProtNLM"/>
    </source>
</evidence>
<gene>
    <name evidence="1" type="ORF">CAUJ_LOCUS9943</name>
</gene>
<dbReference type="AlphaFoldDB" id="A0A8S1HE51"/>
<keyword evidence="2" id="KW-1185">Reference proteome</keyword>
<dbReference type="Proteomes" id="UP000835052">
    <property type="component" value="Unassembled WGS sequence"/>
</dbReference>
<dbReference type="EMBL" id="CAJGYM010000040">
    <property type="protein sequence ID" value="CAD6194024.1"/>
    <property type="molecule type" value="Genomic_DNA"/>
</dbReference>
<accession>A0A8S1HE51</accession>
<evidence type="ECO:0000313" key="2">
    <source>
        <dbReference type="Proteomes" id="UP000835052"/>
    </source>
</evidence>
<comment type="caution">
    <text evidence="1">The sequence shown here is derived from an EMBL/GenBank/DDBJ whole genome shotgun (WGS) entry which is preliminary data.</text>
</comment>
<organism evidence="1 2">
    <name type="scientific">Caenorhabditis auriculariae</name>
    <dbReference type="NCBI Taxonomy" id="2777116"/>
    <lineage>
        <taxon>Eukaryota</taxon>
        <taxon>Metazoa</taxon>
        <taxon>Ecdysozoa</taxon>
        <taxon>Nematoda</taxon>
        <taxon>Chromadorea</taxon>
        <taxon>Rhabditida</taxon>
        <taxon>Rhabditina</taxon>
        <taxon>Rhabditomorpha</taxon>
        <taxon>Rhabditoidea</taxon>
        <taxon>Rhabditidae</taxon>
        <taxon>Peloderinae</taxon>
        <taxon>Caenorhabditis</taxon>
    </lineage>
</organism>
<protein>
    <recommendedName>
        <fullName evidence="3">Knottin scorpion toxin-like domain-containing protein</fullName>
    </recommendedName>
</protein>
<proteinExistence type="predicted"/>
<name>A0A8S1HE51_9PELO</name>
<sequence>MTTCQITFPLQITHPSLGNACESKADDVVQGERRRVEEVSEEVPPSDQFVCMSATRLYAALLLLFAKLPFIRSSCTYLDHQACDELCKVDSFWYGHCAAWDGFDFRCKCFEYSAPLNGKICTSRQQRCTEKCRSQGSEGGFCYPQLDAEGKTSRTGCECFKQLPSFVRRRRRFANYRR</sequence>
<dbReference type="OrthoDB" id="5911979at2759"/>
<evidence type="ECO:0000313" key="1">
    <source>
        <dbReference type="EMBL" id="CAD6194024.1"/>
    </source>
</evidence>
<reference evidence="1" key="1">
    <citation type="submission" date="2020-10" db="EMBL/GenBank/DDBJ databases">
        <authorList>
            <person name="Kikuchi T."/>
        </authorList>
    </citation>
    <scope>NUCLEOTIDE SEQUENCE</scope>
    <source>
        <strain evidence="1">NKZ352</strain>
    </source>
</reference>